<evidence type="ECO:0000256" key="7">
    <source>
        <dbReference type="SAM" id="Phobius"/>
    </source>
</evidence>
<evidence type="ECO:0000256" key="3">
    <source>
        <dbReference type="ARBA" id="ARBA00022475"/>
    </source>
</evidence>
<protein>
    <recommendedName>
        <fullName evidence="10">Major facilitator superfamily (MFS) profile domain-containing protein</fullName>
    </recommendedName>
</protein>
<dbReference type="InterPro" id="IPR036259">
    <property type="entry name" value="MFS_trans_sf"/>
</dbReference>
<keyword evidence="9" id="KW-1185">Reference proteome</keyword>
<keyword evidence="5 7" id="KW-1133">Transmembrane helix</keyword>
<feature type="transmembrane region" description="Helical" evidence="7">
    <location>
        <begin position="183"/>
        <end position="203"/>
    </location>
</feature>
<evidence type="ECO:0000256" key="5">
    <source>
        <dbReference type="ARBA" id="ARBA00022989"/>
    </source>
</evidence>
<feature type="transmembrane region" description="Helical" evidence="7">
    <location>
        <begin position="106"/>
        <end position="130"/>
    </location>
</feature>
<accession>A0ABP8TWY2</accession>
<evidence type="ECO:0000256" key="1">
    <source>
        <dbReference type="ARBA" id="ARBA00004651"/>
    </source>
</evidence>
<dbReference type="Pfam" id="PF07690">
    <property type="entry name" value="MFS_1"/>
    <property type="match status" value="1"/>
</dbReference>
<reference evidence="9" key="1">
    <citation type="journal article" date="2019" name="Int. J. Syst. Evol. Microbiol.">
        <title>The Global Catalogue of Microorganisms (GCM) 10K type strain sequencing project: providing services to taxonomists for standard genome sequencing and annotation.</title>
        <authorList>
            <consortium name="The Broad Institute Genomics Platform"/>
            <consortium name="The Broad Institute Genome Sequencing Center for Infectious Disease"/>
            <person name="Wu L."/>
            <person name="Ma J."/>
        </authorList>
    </citation>
    <scope>NUCLEOTIDE SEQUENCE [LARGE SCALE GENOMIC DNA]</scope>
    <source>
        <strain evidence="9">JCM 17938</strain>
    </source>
</reference>
<dbReference type="InterPro" id="IPR011701">
    <property type="entry name" value="MFS"/>
</dbReference>
<dbReference type="SUPFAM" id="SSF103473">
    <property type="entry name" value="MFS general substrate transporter"/>
    <property type="match status" value="1"/>
</dbReference>
<evidence type="ECO:0000256" key="2">
    <source>
        <dbReference type="ARBA" id="ARBA00022448"/>
    </source>
</evidence>
<keyword evidence="3" id="KW-1003">Cell membrane</keyword>
<dbReference type="PANTHER" id="PTHR42718:SF46">
    <property type="entry name" value="BLR6921 PROTEIN"/>
    <property type="match status" value="1"/>
</dbReference>
<feature type="transmembrane region" description="Helical" evidence="7">
    <location>
        <begin position="73"/>
        <end position="94"/>
    </location>
</feature>
<evidence type="ECO:0000256" key="4">
    <source>
        <dbReference type="ARBA" id="ARBA00022692"/>
    </source>
</evidence>
<keyword evidence="6 7" id="KW-0472">Membrane</keyword>
<feature type="transmembrane region" description="Helical" evidence="7">
    <location>
        <begin position="150"/>
        <end position="171"/>
    </location>
</feature>
<dbReference type="Gene3D" id="1.20.1250.20">
    <property type="entry name" value="MFS general substrate transporter like domains"/>
    <property type="match status" value="1"/>
</dbReference>
<evidence type="ECO:0000313" key="9">
    <source>
        <dbReference type="Proteomes" id="UP001500212"/>
    </source>
</evidence>
<dbReference type="EMBL" id="BAABHJ010000037">
    <property type="protein sequence ID" value="GAA4616740.1"/>
    <property type="molecule type" value="Genomic_DNA"/>
</dbReference>
<keyword evidence="2" id="KW-0813">Transport</keyword>
<dbReference type="Proteomes" id="UP001500212">
    <property type="component" value="Unassembled WGS sequence"/>
</dbReference>
<comment type="subcellular location">
    <subcellularLocation>
        <location evidence="1">Cell membrane</location>
        <topology evidence="1">Multi-pass membrane protein</topology>
    </subcellularLocation>
</comment>
<organism evidence="8 9">
    <name type="scientific">Actinoallomurus liliacearum</name>
    <dbReference type="NCBI Taxonomy" id="1080073"/>
    <lineage>
        <taxon>Bacteria</taxon>
        <taxon>Bacillati</taxon>
        <taxon>Actinomycetota</taxon>
        <taxon>Actinomycetes</taxon>
        <taxon>Streptosporangiales</taxon>
        <taxon>Thermomonosporaceae</taxon>
        <taxon>Actinoallomurus</taxon>
    </lineage>
</organism>
<gene>
    <name evidence="8" type="ORF">GCM10023195_74530</name>
</gene>
<keyword evidence="4 7" id="KW-0812">Transmembrane</keyword>
<proteinExistence type="predicted"/>
<feature type="transmembrane region" description="Helical" evidence="7">
    <location>
        <begin position="30"/>
        <end position="53"/>
    </location>
</feature>
<comment type="caution">
    <text evidence="8">The sequence shown here is derived from an EMBL/GenBank/DDBJ whole genome shotgun (WGS) entry which is preliminary data.</text>
</comment>
<evidence type="ECO:0000256" key="6">
    <source>
        <dbReference type="ARBA" id="ARBA00023136"/>
    </source>
</evidence>
<sequence length="219" mass="21459">MFIVYIPIGLISLALVPALLPRVPGRRAGVDLLGAAAVTGGLALAVYAIVLAPEHGWTAAATLGELSRLIARFGPRPLIVTGLVVLAAGLGVLSTVHPHGGFVTDVLPGSLISAVGMALVFIPATMAAIGGVAPEQGGPASGIVNTTYQIGSAVGLAVMTAIATSHGAGALGDPQALTHGFQAAFIGAAGVALAGALLGLATLRAPKPVPEPEREAVGA</sequence>
<feature type="transmembrane region" description="Helical" evidence="7">
    <location>
        <begin position="6"/>
        <end position="23"/>
    </location>
</feature>
<evidence type="ECO:0000313" key="8">
    <source>
        <dbReference type="EMBL" id="GAA4616740.1"/>
    </source>
</evidence>
<name>A0ABP8TWY2_9ACTN</name>
<evidence type="ECO:0008006" key="10">
    <source>
        <dbReference type="Google" id="ProtNLM"/>
    </source>
</evidence>
<dbReference type="PANTHER" id="PTHR42718">
    <property type="entry name" value="MAJOR FACILITATOR SUPERFAMILY MULTIDRUG TRANSPORTER MFSC"/>
    <property type="match status" value="1"/>
</dbReference>